<keyword evidence="3" id="KW-1185">Reference proteome</keyword>
<evidence type="ECO:0000256" key="1">
    <source>
        <dbReference type="SAM" id="Phobius"/>
    </source>
</evidence>
<dbReference type="GeneID" id="25368101"/>
<dbReference type="OrthoDB" id="10399958at2759"/>
<dbReference type="EMBL" id="KL584778">
    <property type="protein sequence ID" value="KEQ91414.1"/>
    <property type="molecule type" value="Genomic_DNA"/>
</dbReference>
<name>A0A074Y607_AURSE</name>
<keyword evidence="1" id="KW-1133">Transmembrane helix</keyword>
<gene>
    <name evidence="2" type="ORF">AUEXF2481DRAFT_463549</name>
</gene>
<evidence type="ECO:0000313" key="2">
    <source>
        <dbReference type="EMBL" id="KEQ91414.1"/>
    </source>
</evidence>
<sequence>MLIYCNVQAKPENRKVSRFSALDNITVSRCYIFHQPYPQPRVSAANLSRNFRVNMQFISECAARTAAHQILEQKRVMTKGLQEKVNFILQSRLRGRSRPLRCCQGMVARLVVRENSSPIEKYSAPKRAKTMRSLHAERELPNSCSRCERPQQDAFGLQLAESLSACDPLGMRRSVPSKGHLQLVAYLQVTWPVLCTPCLVLRKVSRTWRRRDL</sequence>
<accession>A0A074Y607</accession>
<feature type="transmembrane region" description="Helical" evidence="1">
    <location>
        <begin position="183"/>
        <end position="201"/>
    </location>
</feature>
<keyword evidence="1" id="KW-0472">Membrane</keyword>
<proteinExistence type="predicted"/>
<dbReference type="HOGENOM" id="CLU_1294144_0_0_1"/>
<dbReference type="Proteomes" id="UP000030641">
    <property type="component" value="Unassembled WGS sequence"/>
</dbReference>
<evidence type="ECO:0000313" key="3">
    <source>
        <dbReference type="Proteomes" id="UP000030641"/>
    </source>
</evidence>
<organism evidence="2 3">
    <name type="scientific">Aureobasidium subglaciale (strain EXF-2481)</name>
    <name type="common">Aureobasidium pullulans var. subglaciale</name>
    <dbReference type="NCBI Taxonomy" id="1043005"/>
    <lineage>
        <taxon>Eukaryota</taxon>
        <taxon>Fungi</taxon>
        <taxon>Dikarya</taxon>
        <taxon>Ascomycota</taxon>
        <taxon>Pezizomycotina</taxon>
        <taxon>Dothideomycetes</taxon>
        <taxon>Dothideomycetidae</taxon>
        <taxon>Dothideales</taxon>
        <taxon>Saccotheciaceae</taxon>
        <taxon>Aureobasidium</taxon>
    </lineage>
</organism>
<reference evidence="2 3" key="1">
    <citation type="journal article" date="2014" name="BMC Genomics">
        <title>Genome sequencing of four Aureobasidium pullulans varieties: biotechnological potential, stress tolerance, and description of new species.</title>
        <authorList>
            <person name="Gostin Ar C."/>
            <person name="Ohm R.A."/>
            <person name="Kogej T."/>
            <person name="Sonjak S."/>
            <person name="Turk M."/>
            <person name="Zajc J."/>
            <person name="Zalar P."/>
            <person name="Grube M."/>
            <person name="Sun H."/>
            <person name="Han J."/>
            <person name="Sharma A."/>
            <person name="Chiniquy J."/>
            <person name="Ngan C.Y."/>
            <person name="Lipzen A."/>
            <person name="Barry K."/>
            <person name="Grigoriev I.V."/>
            <person name="Gunde-Cimerman N."/>
        </authorList>
    </citation>
    <scope>NUCLEOTIDE SEQUENCE [LARGE SCALE GENOMIC DNA]</scope>
    <source>
        <strain evidence="2 3">EXF-2481</strain>
    </source>
</reference>
<keyword evidence="1" id="KW-0812">Transmembrane</keyword>
<dbReference type="RefSeq" id="XP_013339970.1">
    <property type="nucleotide sequence ID" value="XM_013484516.1"/>
</dbReference>
<protein>
    <submittedName>
        <fullName evidence="2">Uncharacterized protein</fullName>
    </submittedName>
</protein>
<dbReference type="InParanoid" id="A0A074Y607"/>
<dbReference type="AlphaFoldDB" id="A0A074Y607"/>